<sequence>MINEMTEKKLYPLTYAQKLHFFTLRYCPKKQVLNIGTSLTIKEDINFDILKESIYEAYSRCESMRLRFVTDSEGNVFQYVADKEERDIEFFDFSSWRMEDAEAKMREWTETPFDREDKPLNRIVMIITPDNYKGIYLLVDHMTMDAQSLIVFMKDIIEIYCHKRYEGVEYPQNMASYINQLEKDLEYEAGSKFKERDRVFFEKLIEMSEPIYNDINGIERLLEERHKRGDDSVRNVTNVSDNVDANITVFSLEAEPSHRLIEFCENNKVPMVCLLMMGLRTYLQKFNYQDDVSIMSTVARRATISEKKSGGTRVHCFPCRTIVNKEETFMEGIEKIREAQNNLFRHANYNPVEYLNYRTSFYNNEPGQTYEPLSLTYQPLTMKDVKQRTGQTIDFSGIDYKTNWYSNGACAHTLYLTVMHRSNDNGLNFSFEYKTGRVTPEKLEYMYYYICKILFEGIKNPYKSIGEIIESV</sequence>
<dbReference type="OrthoDB" id="1993047at2"/>
<dbReference type="GO" id="GO:0031177">
    <property type="term" value="F:phosphopantetheine binding"/>
    <property type="evidence" value="ECO:0007669"/>
    <property type="project" value="TreeGrafter"/>
</dbReference>
<dbReference type="Proteomes" id="UP000095558">
    <property type="component" value="Unassembled WGS sequence"/>
</dbReference>
<dbReference type="GO" id="GO:0008610">
    <property type="term" value="P:lipid biosynthetic process"/>
    <property type="evidence" value="ECO:0007669"/>
    <property type="project" value="UniProtKB-ARBA"/>
</dbReference>
<dbReference type="Gene3D" id="3.30.559.10">
    <property type="entry name" value="Chloramphenicol acetyltransferase-like domain"/>
    <property type="match status" value="1"/>
</dbReference>
<keyword evidence="2" id="KW-0012">Acyltransferase</keyword>
<dbReference type="Gene3D" id="3.30.559.30">
    <property type="entry name" value="Nonribosomal peptide synthetase, condensation domain"/>
    <property type="match status" value="1"/>
</dbReference>
<dbReference type="GeneID" id="83012433"/>
<dbReference type="EC" id="2.3.1.-" evidence="2"/>
<dbReference type="GO" id="GO:0005737">
    <property type="term" value="C:cytoplasm"/>
    <property type="evidence" value="ECO:0007669"/>
    <property type="project" value="TreeGrafter"/>
</dbReference>
<dbReference type="PANTHER" id="PTHR45527">
    <property type="entry name" value="NONRIBOSOMAL PEPTIDE SYNTHETASE"/>
    <property type="match status" value="1"/>
</dbReference>
<gene>
    <name evidence="2" type="primary">ppsA</name>
    <name evidence="2" type="ORF">ERS852470_01977</name>
</gene>
<dbReference type="Pfam" id="PF00668">
    <property type="entry name" value="Condensation"/>
    <property type="match status" value="1"/>
</dbReference>
<keyword evidence="2" id="KW-0808">Transferase</keyword>
<dbReference type="RefSeq" id="WP_078061350.1">
    <property type="nucleotide sequence ID" value="NZ_CYYT01000066.1"/>
</dbReference>
<dbReference type="SUPFAM" id="SSF52777">
    <property type="entry name" value="CoA-dependent acyltransferases"/>
    <property type="match status" value="2"/>
</dbReference>
<dbReference type="EMBL" id="CYZV01000020">
    <property type="protein sequence ID" value="CUO31439.1"/>
    <property type="molecule type" value="Genomic_DNA"/>
</dbReference>
<evidence type="ECO:0000259" key="1">
    <source>
        <dbReference type="Pfam" id="PF00668"/>
    </source>
</evidence>
<dbReference type="InterPro" id="IPR001242">
    <property type="entry name" value="Condensation_dom"/>
</dbReference>
<accession>A0A174KVZ8</accession>
<dbReference type="GO" id="GO:0016746">
    <property type="term" value="F:acyltransferase activity"/>
    <property type="evidence" value="ECO:0007669"/>
    <property type="project" value="UniProtKB-KW"/>
</dbReference>
<dbReference type="PANTHER" id="PTHR45527:SF1">
    <property type="entry name" value="FATTY ACID SYNTHASE"/>
    <property type="match status" value="1"/>
</dbReference>
<dbReference type="InterPro" id="IPR023213">
    <property type="entry name" value="CAT-like_dom_sf"/>
</dbReference>
<reference evidence="2 3" key="1">
    <citation type="submission" date="2015-09" db="EMBL/GenBank/DDBJ databases">
        <authorList>
            <consortium name="Pathogen Informatics"/>
        </authorList>
    </citation>
    <scope>NUCLEOTIDE SEQUENCE [LARGE SCALE GENOMIC DNA]</scope>
    <source>
        <strain evidence="2 3">2789STDY5834855</strain>
    </source>
</reference>
<dbReference type="AlphaFoldDB" id="A0A174KVZ8"/>
<dbReference type="GO" id="GO:0043041">
    <property type="term" value="P:amino acid activation for nonribosomal peptide biosynthetic process"/>
    <property type="evidence" value="ECO:0007669"/>
    <property type="project" value="TreeGrafter"/>
</dbReference>
<organism evidence="2 3">
    <name type="scientific">Clostridium disporicum</name>
    <dbReference type="NCBI Taxonomy" id="84024"/>
    <lineage>
        <taxon>Bacteria</taxon>
        <taxon>Bacillati</taxon>
        <taxon>Bacillota</taxon>
        <taxon>Clostridia</taxon>
        <taxon>Eubacteriales</taxon>
        <taxon>Clostridiaceae</taxon>
        <taxon>Clostridium</taxon>
    </lineage>
</organism>
<evidence type="ECO:0000313" key="3">
    <source>
        <dbReference type="Proteomes" id="UP000095558"/>
    </source>
</evidence>
<evidence type="ECO:0000313" key="2">
    <source>
        <dbReference type="EMBL" id="CUO31439.1"/>
    </source>
</evidence>
<protein>
    <submittedName>
        <fullName evidence="2">Amino acid adenylation protein</fullName>
        <ecNumber evidence="2">2.3.1.-</ecNumber>
    </submittedName>
</protein>
<proteinExistence type="predicted"/>
<feature type="domain" description="Condensation" evidence="1">
    <location>
        <begin position="9"/>
        <end position="467"/>
    </location>
</feature>
<name>A0A174KVZ8_9CLOT</name>
<dbReference type="GO" id="GO:0044550">
    <property type="term" value="P:secondary metabolite biosynthetic process"/>
    <property type="evidence" value="ECO:0007669"/>
    <property type="project" value="TreeGrafter"/>
</dbReference>